<accession>A0A1Q3E2I5</accession>
<organism evidence="2 3">
    <name type="scientific">Lentinula edodes</name>
    <name type="common">Shiitake mushroom</name>
    <name type="synonym">Lentinus edodes</name>
    <dbReference type="NCBI Taxonomy" id="5353"/>
    <lineage>
        <taxon>Eukaryota</taxon>
        <taxon>Fungi</taxon>
        <taxon>Dikarya</taxon>
        <taxon>Basidiomycota</taxon>
        <taxon>Agaricomycotina</taxon>
        <taxon>Agaricomycetes</taxon>
        <taxon>Agaricomycetidae</taxon>
        <taxon>Agaricales</taxon>
        <taxon>Marasmiineae</taxon>
        <taxon>Omphalotaceae</taxon>
        <taxon>Lentinula</taxon>
    </lineage>
</organism>
<dbReference type="PANTHER" id="PTHR14303:SF0">
    <property type="entry name" value="DNA POLYMERASE DELTA SUBUNIT 4"/>
    <property type="match status" value="1"/>
</dbReference>
<keyword evidence="3" id="KW-1185">Reference proteome</keyword>
<feature type="compositionally biased region" description="Basic and acidic residues" evidence="1">
    <location>
        <begin position="118"/>
        <end position="128"/>
    </location>
</feature>
<reference evidence="2 3" key="2">
    <citation type="submission" date="2017-02" db="EMBL/GenBank/DDBJ databases">
        <title>A genome survey and senescence transcriptome analysis in Lentinula edodes.</title>
        <authorList>
            <person name="Sakamoto Y."/>
            <person name="Nakade K."/>
            <person name="Sato S."/>
            <person name="Yoshida Y."/>
            <person name="Miyazaki K."/>
            <person name="Natsume S."/>
            <person name="Konno N."/>
        </authorList>
    </citation>
    <scope>NUCLEOTIDE SEQUENCE [LARGE SCALE GENOMIC DNA]</scope>
    <source>
        <strain evidence="2 3">NBRC 111202</strain>
    </source>
</reference>
<evidence type="ECO:0000313" key="3">
    <source>
        <dbReference type="Proteomes" id="UP000188533"/>
    </source>
</evidence>
<feature type="compositionally biased region" description="Basic and acidic residues" evidence="1">
    <location>
        <begin position="36"/>
        <end position="46"/>
    </location>
</feature>
<name>A0A1Q3E2I5_LENED</name>
<sequence>MPIARRTSSTQSKLNFGTSKSSPAVVGGKKGKHSDRKALELPKVEPEFEDVGGYSSSSSSEHDNINEPNESEPVEHPIAVTTLKRKRNGLGEGKEKKKAGVKNEGQEAQAGPQTSVKSSKERTELRVHDPRWRKLSAQARAVNGNLQLVHAENQNKIHDILRVFDLSYEYGPCYGISRLDRWERADAMGLNPPPEIHAILSTRQGVEDTQYAQCVFFDQAERI</sequence>
<evidence type="ECO:0000256" key="1">
    <source>
        <dbReference type="SAM" id="MobiDB-lite"/>
    </source>
</evidence>
<reference evidence="2 3" key="1">
    <citation type="submission" date="2016-08" db="EMBL/GenBank/DDBJ databases">
        <authorList>
            <consortium name="Lentinula edodes genome sequencing consortium"/>
            <person name="Sakamoto Y."/>
            <person name="Nakade K."/>
            <person name="Sato S."/>
            <person name="Yoshida Y."/>
            <person name="Miyazaki K."/>
            <person name="Natsume S."/>
            <person name="Konno N."/>
        </authorList>
    </citation>
    <scope>NUCLEOTIDE SEQUENCE [LARGE SCALE GENOMIC DNA]</scope>
    <source>
        <strain evidence="2 3">NBRC 111202</strain>
    </source>
</reference>
<feature type="region of interest" description="Disordered" evidence="1">
    <location>
        <begin position="1"/>
        <end position="128"/>
    </location>
</feature>
<evidence type="ECO:0000313" key="2">
    <source>
        <dbReference type="EMBL" id="GAW01450.1"/>
    </source>
</evidence>
<dbReference type="GO" id="GO:0043625">
    <property type="term" value="C:delta DNA polymerase complex"/>
    <property type="evidence" value="ECO:0007669"/>
    <property type="project" value="TreeGrafter"/>
</dbReference>
<dbReference type="InterPro" id="IPR007218">
    <property type="entry name" value="DNA_pol_delta_4"/>
</dbReference>
<feature type="compositionally biased region" description="Polar residues" evidence="1">
    <location>
        <begin position="1"/>
        <end position="22"/>
    </location>
</feature>
<dbReference type="EMBL" id="BDGU01000061">
    <property type="protein sequence ID" value="GAW01450.1"/>
    <property type="molecule type" value="Genomic_DNA"/>
</dbReference>
<proteinExistence type="predicted"/>
<dbReference type="Proteomes" id="UP000188533">
    <property type="component" value="Unassembled WGS sequence"/>
</dbReference>
<gene>
    <name evidence="2" type="ORF">LENED_003045</name>
</gene>
<dbReference type="STRING" id="5353.A0A1Q3E2I5"/>
<dbReference type="PANTHER" id="PTHR14303">
    <property type="entry name" value="DNA POLYMERASE DELTA SUBUNIT 4"/>
    <property type="match status" value="1"/>
</dbReference>
<dbReference type="Pfam" id="PF04081">
    <property type="entry name" value="DNA_pol_delta_4"/>
    <property type="match status" value="1"/>
</dbReference>
<comment type="caution">
    <text evidence="2">The sequence shown here is derived from an EMBL/GenBank/DDBJ whole genome shotgun (WGS) entry which is preliminary data.</text>
</comment>
<dbReference type="GO" id="GO:0003887">
    <property type="term" value="F:DNA-directed DNA polymerase activity"/>
    <property type="evidence" value="ECO:0007669"/>
    <property type="project" value="TreeGrafter"/>
</dbReference>
<dbReference type="AlphaFoldDB" id="A0A1Q3E2I5"/>
<dbReference type="GO" id="GO:0006261">
    <property type="term" value="P:DNA-templated DNA replication"/>
    <property type="evidence" value="ECO:0007669"/>
    <property type="project" value="TreeGrafter"/>
</dbReference>
<protein>
    <submittedName>
        <fullName evidence="2">Dna polymerase subunit delta-4</fullName>
    </submittedName>
</protein>
<dbReference type="GO" id="GO:0000731">
    <property type="term" value="P:DNA synthesis involved in DNA repair"/>
    <property type="evidence" value="ECO:0007669"/>
    <property type="project" value="InterPro"/>
</dbReference>